<dbReference type="Pfam" id="PF01522">
    <property type="entry name" value="Polysacc_deac_1"/>
    <property type="match status" value="1"/>
</dbReference>
<dbReference type="InterPro" id="IPR011330">
    <property type="entry name" value="Glyco_hydro/deAcase_b/a-brl"/>
</dbReference>
<dbReference type="EMBL" id="MGGR01000029">
    <property type="protein sequence ID" value="OGM32623.1"/>
    <property type="molecule type" value="Genomic_DNA"/>
</dbReference>
<dbReference type="InterPro" id="IPR002509">
    <property type="entry name" value="NODB_dom"/>
</dbReference>
<dbReference type="GO" id="GO:0005576">
    <property type="term" value="C:extracellular region"/>
    <property type="evidence" value="ECO:0007669"/>
    <property type="project" value="UniProtKB-SubCell"/>
</dbReference>
<dbReference type="Proteomes" id="UP000177169">
    <property type="component" value="Unassembled WGS sequence"/>
</dbReference>
<evidence type="ECO:0000256" key="2">
    <source>
        <dbReference type="ARBA" id="ARBA00022729"/>
    </source>
</evidence>
<dbReference type="PROSITE" id="PS51677">
    <property type="entry name" value="NODB"/>
    <property type="match status" value="1"/>
</dbReference>
<dbReference type="GO" id="GO:0016810">
    <property type="term" value="F:hydrolase activity, acting on carbon-nitrogen (but not peptide) bonds"/>
    <property type="evidence" value="ECO:0007669"/>
    <property type="project" value="InterPro"/>
</dbReference>
<dbReference type="GO" id="GO:0005975">
    <property type="term" value="P:carbohydrate metabolic process"/>
    <property type="evidence" value="ECO:0007669"/>
    <property type="project" value="InterPro"/>
</dbReference>
<dbReference type="CDD" id="cd10918">
    <property type="entry name" value="CE4_NodB_like_5s_6s"/>
    <property type="match status" value="1"/>
</dbReference>
<sequence>MFTFKNLTYSLTCLFPQPKNVAVVVTYHTISDSGVYNAVSPKMFKEQMKLLRKNKFNPVLLSELTRMINDGGLKPKTVCVTFDDGFMDNYTNAFPILKQYKIPATIFVETCHIGLESENQGEMFPMLGKGELIKLQDSNLVSIEPHTVHHPRLTKISENNMYHEVRQSKDYLERLLNKKCEHFAYPYGLHNKTVHQAVSRTGIRYAYTTEEGFVRLGDDTIELNRNSMNRTISLRQFESICLFGKFSQKRLFRAIGFTPLS</sequence>
<name>A0A1F7YZ35_9BACT</name>
<gene>
    <name evidence="4" type="ORF">A3D01_05210</name>
</gene>
<comment type="subcellular location">
    <subcellularLocation>
        <location evidence="1">Secreted</location>
    </subcellularLocation>
</comment>
<reference evidence="4 5" key="1">
    <citation type="journal article" date="2016" name="Nat. Commun.">
        <title>Thousands of microbial genomes shed light on interconnected biogeochemical processes in an aquifer system.</title>
        <authorList>
            <person name="Anantharaman K."/>
            <person name="Brown C.T."/>
            <person name="Hug L.A."/>
            <person name="Sharon I."/>
            <person name="Castelle C.J."/>
            <person name="Probst A.J."/>
            <person name="Thomas B.C."/>
            <person name="Singh A."/>
            <person name="Wilkins M.J."/>
            <person name="Karaoz U."/>
            <person name="Brodie E.L."/>
            <person name="Williams K.H."/>
            <person name="Hubbard S.S."/>
            <person name="Banfield J.F."/>
        </authorList>
    </citation>
    <scope>NUCLEOTIDE SEQUENCE [LARGE SCALE GENOMIC DNA]</scope>
</reference>
<protein>
    <recommendedName>
        <fullName evidence="3">NodB homology domain-containing protein</fullName>
    </recommendedName>
</protein>
<dbReference type="AlphaFoldDB" id="A0A1F7YZ35"/>
<evidence type="ECO:0000256" key="1">
    <source>
        <dbReference type="ARBA" id="ARBA00004613"/>
    </source>
</evidence>
<dbReference type="PANTHER" id="PTHR34216:SF3">
    <property type="entry name" value="POLY-BETA-1,6-N-ACETYL-D-GLUCOSAMINE N-DEACETYLASE"/>
    <property type="match status" value="1"/>
</dbReference>
<feature type="domain" description="NodB homology" evidence="3">
    <location>
        <begin position="76"/>
        <end position="261"/>
    </location>
</feature>
<dbReference type="Gene3D" id="3.20.20.370">
    <property type="entry name" value="Glycoside hydrolase/deacetylase"/>
    <property type="match status" value="1"/>
</dbReference>
<dbReference type="PANTHER" id="PTHR34216">
    <property type="match status" value="1"/>
</dbReference>
<comment type="caution">
    <text evidence="4">The sequence shown here is derived from an EMBL/GenBank/DDBJ whole genome shotgun (WGS) entry which is preliminary data.</text>
</comment>
<organism evidence="4 5">
    <name type="scientific">Candidatus Woesebacteria bacterium RIFCSPHIGHO2_02_FULL_39_13</name>
    <dbReference type="NCBI Taxonomy" id="1802505"/>
    <lineage>
        <taxon>Bacteria</taxon>
        <taxon>Candidatus Woeseibacteriota</taxon>
    </lineage>
</organism>
<evidence type="ECO:0000313" key="5">
    <source>
        <dbReference type="Proteomes" id="UP000177169"/>
    </source>
</evidence>
<evidence type="ECO:0000259" key="3">
    <source>
        <dbReference type="PROSITE" id="PS51677"/>
    </source>
</evidence>
<accession>A0A1F7YZ35</accession>
<evidence type="ECO:0000313" key="4">
    <source>
        <dbReference type="EMBL" id="OGM32623.1"/>
    </source>
</evidence>
<proteinExistence type="predicted"/>
<dbReference type="InterPro" id="IPR051398">
    <property type="entry name" value="Polysacch_Deacetylase"/>
</dbReference>
<keyword evidence="2" id="KW-0732">Signal</keyword>
<dbReference type="STRING" id="1802505.A3D01_05210"/>
<dbReference type="SUPFAM" id="SSF88713">
    <property type="entry name" value="Glycoside hydrolase/deacetylase"/>
    <property type="match status" value="1"/>
</dbReference>